<sequence>MVLFDEFHKGGLELNRLNFASKFLPKLQLIELSKWPIKSSDLHKRLSFLEEIFWKGLWSCMRLSTSSIGKISTGHF</sequence>
<name>A0AAQ3UE07_PASNO</name>
<organism evidence="1 2">
    <name type="scientific">Paspalum notatum var. saurae</name>
    <dbReference type="NCBI Taxonomy" id="547442"/>
    <lineage>
        <taxon>Eukaryota</taxon>
        <taxon>Viridiplantae</taxon>
        <taxon>Streptophyta</taxon>
        <taxon>Embryophyta</taxon>
        <taxon>Tracheophyta</taxon>
        <taxon>Spermatophyta</taxon>
        <taxon>Magnoliopsida</taxon>
        <taxon>Liliopsida</taxon>
        <taxon>Poales</taxon>
        <taxon>Poaceae</taxon>
        <taxon>PACMAD clade</taxon>
        <taxon>Panicoideae</taxon>
        <taxon>Andropogonodae</taxon>
        <taxon>Paspaleae</taxon>
        <taxon>Paspalinae</taxon>
        <taxon>Paspalum</taxon>
    </lineage>
</organism>
<accession>A0AAQ3UE07</accession>
<dbReference type="EMBL" id="CP144752">
    <property type="protein sequence ID" value="WVZ90648.1"/>
    <property type="molecule type" value="Genomic_DNA"/>
</dbReference>
<keyword evidence="2" id="KW-1185">Reference proteome</keyword>
<evidence type="ECO:0000313" key="2">
    <source>
        <dbReference type="Proteomes" id="UP001341281"/>
    </source>
</evidence>
<gene>
    <name evidence="1" type="ORF">U9M48_036932</name>
</gene>
<protein>
    <submittedName>
        <fullName evidence="1">Uncharacterized protein</fullName>
    </submittedName>
</protein>
<reference evidence="1 2" key="1">
    <citation type="submission" date="2024-02" db="EMBL/GenBank/DDBJ databases">
        <title>High-quality chromosome-scale genome assembly of Pensacola bahiagrass (Paspalum notatum Flugge var. saurae).</title>
        <authorList>
            <person name="Vega J.M."/>
            <person name="Podio M."/>
            <person name="Orjuela J."/>
            <person name="Siena L.A."/>
            <person name="Pessino S.C."/>
            <person name="Combes M.C."/>
            <person name="Mariac C."/>
            <person name="Albertini E."/>
            <person name="Pupilli F."/>
            <person name="Ortiz J.P.A."/>
            <person name="Leblanc O."/>
        </authorList>
    </citation>
    <scope>NUCLEOTIDE SEQUENCE [LARGE SCALE GENOMIC DNA]</scope>
    <source>
        <strain evidence="1">R1</strain>
        <tissue evidence="1">Leaf</tissue>
    </source>
</reference>
<evidence type="ECO:0000313" key="1">
    <source>
        <dbReference type="EMBL" id="WVZ90648.1"/>
    </source>
</evidence>
<dbReference type="AlphaFoldDB" id="A0AAQ3UE07"/>
<proteinExistence type="predicted"/>
<dbReference type="Proteomes" id="UP001341281">
    <property type="component" value="Chromosome 08"/>
</dbReference>